<accession>A0A3B3CRX0</accession>
<comment type="subcellular location">
    <subcellularLocation>
        <location evidence="1">Endoplasmic reticulum membrane</location>
        <topology evidence="1">Peripheral membrane protein</topology>
    </subcellularLocation>
    <subcellularLocation>
        <location evidence="2">Preautophagosomal structure membrane</location>
        <topology evidence="2">Peripheral membrane protein</topology>
    </subcellularLocation>
</comment>
<dbReference type="GO" id="GO:0000045">
    <property type="term" value="P:autophagosome assembly"/>
    <property type="evidence" value="ECO:0007669"/>
    <property type="project" value="TreeGrafter"/>
</dbReference>
<feature type="region of interest" description="Disordered" evidence="10">
    <location>
        <begin position="148"/>
        <end position="187"/>
    </location>
</feature>
<feature type="compositionally biased region" description="Basic and acidic residues" evidence="10">
    <location>
        <begin position="97"/>
        <end position="106"/>
    </location>
</feature>
<dbReference type="Pfam" id="PF13329">
    <property type="entry name" value="ATG2_CAD"/>
    <property type="match status" value="1"/>
</dbReference>
<keyword evidence="12" id="KW-1185">Reference proteome</keyword>
<dbReference type="Ensembl" id="ENSOMET00000029190.1">
    <property type="protein sequence ID" value="ENSOMEP00000019849.1"/>
    <property type="gene ID" value="ENSOMEG00000021655.1"/>
</dbReference>
<evidence type="ECO:0000313" key="12">
    <source>
        <dbReference type="Proteomes" id="UP000261560"/>
    </source>
</evidence>
<feature type="compositionally biased region" description="Polar residues" evidence="10">
    <location>
        <begin position="148"/>
        <end position="169"/>
    </location>
</feature>
<keyword evidence="5" id="KW-0256">Endoplasmic reticulum</keyword>
<evidence type="ECO:0000313" key="11">
    <source>
        <dbReference type="Ensembl" id="ENSOMEP00000019849.1"/>
    </source>
</evidence>
<keyword evidence="4" id="KW-0813">Transport</keyword>
<dbReference type="GO" id="GO:0000422">
    <property type="term" value="P:autophagy of mitochondrion"/>
    <property type="evidence" value="ECO:0007669"/>
    <property type="project" value="TreeGrafter"/>
</dbReference>
<comment type="similarity">
    <text evidence="3">Belongs to the ATG2 family.</text>
</comment>
<evidence type="ECO:0000256" key="10">
    <source>
        <dbReference type="SAM" id="MobiDB-lite"/>
    </source>
</evidence>
<evidence type="ECO:0000256" key="1">
    <source>
        <dbReference type="ARBA" id="ARBA00004406"/>
    </source>
</evidence>
<dbReference type="PaxDb" id="30732-ENSOMEP00000019849"/>
<reference evidence="11" key="1">
    <citation type="submission" date="2025-08" db="UniProtKB">
        <authorList>
            <consortium name="Ensembl"/>
        </authorList>
    </citation>
    <scope>IDENTIFICATION</scope>
</reference>
<evidence type="ECO:0000256" key="6">
    <source>
        <dbReference type="ARBA" id="ARBA00023055"/>
    </source>
</evidence>
<evidence type="ECO:0000256" key="5">
    <source>
        <dbReference type="ARBA" id="ARBA00022824"/>
    </source>
</evidence>
<organism evidence="11 12">
    <name type="scientific">Oryzias melastigma</name>
    <name type="common">Marine medaka</name>
    <dbReference type="NCBI Taxonomy" id="30732"/>
    <lineage>
        <taxon>Eukaryota</taxon>
        <taxon>Metazoa</taxon>
        <taxon>Chordata</taxon>
        <taxon>Craniata</taxon>
        <taxon>Vertebrata</taxon>
        <taxon>Euteleostomi</taxon>
        <taxon>Actinopterygii</taxon>
        <taxon>Neopterygii</taxon>
        <taxon>Teleostei</taxon>
        <taxon>Neoteleostei</taxon>
        <taxon>Acanthomorphata</taxon>
        <taxon>Ovalentaria</taxon>
        <taxon>Atherinomorphae</taxon>
        <taxon>Beloniformes</taxon>
        <taxon>Adrianichthyidae</taxon>
        <taxon>Oryziinae</taxon>
        <taxon>Oryzias</taxon>
    </lineage>
</organism>
<dbReference type="GO" id="GO:0061709">
    <property type="term" value="P:reticulophagy"/>
    <property type="evidence" value="ECO:0007669"/>
    <property type="project" value="TreeGrafter"/>
</dbReference>
<comment type="catalytic activity">
    <reaction evidence="9">
        <text>a 1,2-diacyl-sn-glycero-3-phosphoethanolamine(in) = a 1,2-diacyl-sn-glycero-3-phosphoethanolamine(out)</text>
        <dbReference type="Rhea" id="RHEA:38895"/>
        <dbReference type="ChEBI" id="CHEBI:64612"/>
    </reaction>
</comment>
<evidence type="ECO:0000256" key="8">
    <source>
        <dbReference type="ARBA" id="ARBA00024479"/>
    </source>
</evidence>
<dbReference type="GO" id="GO:0061908">
    <property type="term" value="C:phagophore"/>
    <property type="evidence" value="ECO:0007669"/>
    <property type="project" value="TreeGrafter"/>
</dbReference>
<dbReference type="GO" id="GO:0032266">
    <property type="term" value="F:phosphatidylinositol-3-phosphate binding"/>
    <property type="evidence" value="ECO:0007669"/>
    <property type="project" value="TreeGrafter"/>
</dbReference>
<dbReference type="AlphaFoldDB" id="A0A3B3CRX0"/>
<name>A0A3B3CRX0_ORYME</name>
<dbReference type="GO" id="GO:0006869">
    <property type="term" value="P:lipid transport"/>
    <property type="evidence" value="ECO:0007669"/>
    <property type="project" value="UniProtKB-KW"/>
</dbReference>
<sequence length="663" mass="73480">MTTICVLYDACVCTGTHEEQIQDHDPPCSDLFLFPDESGNFTQDSSLTYPMLPSPLITPAPSLAQEADDFCILESPDSRGEDRDQEPVVKQLTSDPVKIKDDHFRQPLEGGDSSRSALNFPIPEVRYLIKEISVIWHLYGGKDFGTSSCTASPSRSRGSTPHSSPSQTPARQARTAGRAGGGRGRNPDVLMEIQLSKVRFQHEVYPQVATVSQSLTDQPASRQVFVVQDLEIRDRLATSQMNKFLYLYSSKEMPRKAHSNMLTVKALHTCPEAGQAPPECSLRVSLMPLRLNIDQDALFFLKDFFSNLATEVEFFSPPIQETACVTTKSTATPEISCSFSKHSSISSSQEAAPIISVPAQRQTSHNGFTAFAGEDGNDAEASASPFTDQPIFFREFRFTCEVPIRLDYHGKHVSMDQGTFAGIVFGLTQLNCSELKLRQLCYRQGLLGVDKLFSYAINEWLNDIKTNQLQGILSGVAPIHTLVKLAHGLRDLVWLPIEQYRKDGRIVRGFQRGTASFGTSTAMAALELTNRMVRTIQAAAETAYDMVSPVPDERDTKRIKRYSHYGLAHQPVDLREGVAKAYTVVKEGLTNTALTIYDTATREHEQRGMTGAVGGVLRQLPPAVVKPLIMATEATSNVLGGMRNQIHPDARQEESQKWRQDEE</sequence>
<evidence type="ECO:0000256" key="3">
    <source>
        <dbReference type="ARBA" id="ARBA00009714"/>
    </source>
</evidence>
<dbReference type="GO" id="GO:0005789">
    <property type="term" value="C:endoplasmic reticulum membrane"/>
    <property type="evidence" value="ECO:0007669"/>
    <property type="project" value="UniProtKB-SubCell"/>
</dbReference>
<feature type="compositionally biased region" description="Basic and acidic residues" evidence="10">
    <location>
        <begin position="76"/>
        <end position="87"/>
    </location>
</feature>
<dbReference type="STRING" id="30732.ENSOMEP00000019849"/>
<proteinExistence type="inferred from homology"/>
<evidence type="ECO:0000256" key="2">
    <source>
        <dbReference type="ARBA" id="ARBA00004623"/>
    </source>
</evidence>
<evidence type="ECO:0000256" key="7">
    <source>
        <dbReference type="ARBA" id="ARBA00023136"/>
    </source>
</evidence>
<keyword evidence="7" id="KW-0472">Membrane</keyword>
<keyword evidence="6" id="KW-0445">Lipid transport</keyword>
<dbReference type="GO" id="GO:0034727">
    <property type="term" value="P:piecemeal microautophagy of the nucleus"/>
    <property type="evidence" value="ECO:0007669"/>
    <property type="project" value="TreeGrafter"/>
</dbReference>
<dbReference type="PANTHER" id="PTHR13190">
    <property type="entry name" value="AUTOPHAGY-RELATED 2, ISOFORM A"/>
    <property type="match status" value="1"/>
</dbReference>
<reference evidence="11" key="2">
    <citation type="submission" date="2025-09" db="UniProtKB">
        <authorList>
            <consortium name="Ensembl"/>
        </authorList>
    </citation>
    <scope>IDENTIFICATION</scope>
</reference>
<dbReference type="GO" id="GO:0061723">
    <property type="term" value="P:glycophagy"/>
    <property type="evidence" value="ECO:0007669"/>
    <property type="project" value="TreeGrafter"/>
</dbReference>
<dbReference type="GO" id="GO:0043495">
    <property type="term" value="F:protein-membrane adaptor activity"/>
    <property type="evidence" value="ECO:0007669"/>
    <property type="project" value="TreeGrafter"/>
</dbReference>
<dbReference type="GeneTree" id="ENSGT00620000087966"/>
<dbReference type="OMA" id="DGQQVPC"/>
<dbReference type="Proteomes" id="UP000261560">
    <property type="component" value="Unplaced"/>
</dbReference>
<dbReference type="PANTHER" id="PTHR13190:SF20">
    <property type="entry name" value="AUTOPHAGY-RELATED PROTEIN 2 HOMOLOG B"/>
    <property type="match status" value="1"/>
</dbReference>
<dbReference type="InterPro" id="IPR026849">
    <property type="entry name" value="ATG2"/>
</dbReference>
<protein>
    <submittedName>
        <fullName evidence="11">Uncharacterized protein</fullName>
    </submittedName>
</protein>
<evidence type="ECO:0000256" key="4">
    <source>
        <dbReference type="ARBA" id="ARBA00022448"/>
    </source>
</evidence>
<evidence type="ECO:0000256" key="9">
    <source>
        <dbReference type="ARBA" id="ARBA00024615"/>
    </source>
</evidence>
<feature type="region of interest" description="Disordered" evidence="10">
    <location>
        <begin position="74"/>
        <end position="116"/>
    </location>
</feature>
<comment type="catalytic activity">
    <reaction evidence="8">
        <text>a 1,2-diacyl-sn-glycero-3-phospho-L-serine(in) = a 1,2-diacyl-sn-glycero-3-phospho-L-serine(out)</text>
        <dbReference type="Rhea" id="RHEA:38663"/>
        <dbReference type="ChEBI" id="CHEBI:57262"/>
    </reaction>
</comment>
<dbReference type="GO" id="GO:0034045">
    <property type="term" value="C:phagophore assembly site membrane"/>
    <property type="evidence" value="ECO:0007669"/>
    <property type="project" value="UniProtKB-SubCell"/>
</dbReference>